<dbReference type="Proteomes" id="UP000075243">
    <property type="component" value="Unassembled WGS sequence"/>
</dbReference>
<dbReference type="Gramene" id="C.cajan_45146.t">
    <property type="protein sequence ID" value="C.cajan_45146.t.cds1"/>
    <property type="gene ID" value="C.cajan_45146"/>
</dbReference>
<proteinExistence type="predicted"/>
<dbReference type="EMBL" id="KQ485319">
    <property type="protein sequence ID" value="KYP32372.1"/>
    <property type="molecule type" value="Genomic_DNA"/>
</dbReference>
<gene>
    <name evidence="1" type="ORF">KK1_046969</name>
</gene>
<dbReference type="AlphaFoldDB" id="A0A151QQ47"/>
<protein>
    <recommendedName>
        <fullName evidence="3">Reverse transcriptase domain-containing protein</fullName>
    </recommendedName>
</protein>
<evidence type="ECO:0000313" key="1">
    <source>
        <dbReference type="EMBL" id="KYP32372.1"/>
    </source>
</evidence>
<sequence length="73" mass="8163">MMSEVERSNRFFGVKMGTQQVSVSISQYADDAIFFGEASLENVVAIKSILRCFELVSGLKVNFVKSKFGLKYS</sequence>
<organism evidence="1 2">
    <name type="scientific">Cajanus cajan</name>
    <name type="common">Pigeon pea</name>
    <name type="synonym">Cajanus indicus</name>
    <dbReference type="NCBI Taxonomy" id="3821"/>
    <lineage>
        <taxon>Eukaryota</taxon>
        <taxon>Viridiplantae</taxon>
        <taxon>Streptophyta</taxon>
        <taxon>Embryophyta</taxon>
        <taxon>Tracheophyta</taxon>
        <taxon>Spermatophyta</taxon>
        <taxon>Magnoliopsida</taxon>
        <taxon>eudicotyledons</taxon>
        <taxon>Gunneridae</taxon>
        <taxon>Pentapetalae</taxon>
        <taxon>rosids</taxon>
        <taxon>fabids</taxon>
        <taxon>Fabales</taxon>
        <taxon>Fabaceae</taxon>
        <taxon>Papilionoideae</taxon>
        <taxon>50 kb inversion clade</taxon>
        <taxon>NPAAA clade</taxon>
        <taxon>indigoferoid/millettioid clade</taxon>
        <taxon>Phaseoleae</taxon>
        <taxon>Cajanus</taxon>
    </lineage>
</organism>
<accession>A0A151QQ47</accession>
<name>A0A151QQ47_CAJCA</name>
<evidence type="ECO:0008006" key="3">
    <source>
        <dbReference type="Google" id="ProtNLM"/>
    </source>
</evidence>
<evidence type="ECO:0000313" key="2">
    <source>
        <dbReference type="Proteomes" id="UP000075243"/>
    </source>
</evidence>
<keyword evidence="2" id="KW-1185">Reference proteome</keyword>
<reference evidence="1" key="1">
    <citation type="journal article" date="2012" name="Nat. Biotechnol.">
        <title>Draft genome sequence of pigeonpea (Cajanus cajan), an orphan legume crop of resource-poor farmers.</title>
        <authorList>
            <person name="Varshney R.K."/>
            <person name="Chen W."/>
            <person name="Li Y."/>
            <person name="Bharti A.K."/>
            <person name="Saxena R.K."/>
            <person name="Schlueter J.A."/>
            <person name="Donoghue M.T."/>
            <person name="Azam S."/>
            <person name="Fan G."/>
            <person name="Whaley A.M."/>
            <person name="Farmer A.D."/>
            <person name="Sheridan J."/>
            <person name="Iwata A."/>
            <person name="Tuteja R."/>
            <person name="Penmetsa R.V."/>
            <person name="Wu W."/>
            <person name="Upadhyaya H.D."/>
            <person name="Yang S.P."/>
            <person name="Shah T."/>
            <person name="Saxena K.B."/>
            <person name="Michael T."/>
            <person name="McCombie W.R."/>
            <person name="Yang B."/>
            <person name="Zhang G."/>
            <person name="Yang H."/>
            <person name="Wang J."/>
            <person name="Spillane C."/>
            <person name="Cook D.R."/>
            <person name="May G.D."/>
            <person name="Xu X."/>
            <person name="Jackson S.A."/>
        </authorList>
    </citation>
    <scope>NUCLEOTIDE SEQUENCE [LARGE SCALE GENOMIC DNA]</scope>
</reference>